<dbReference type="EMBL" id="JABBWM010000003">
    <property type="protein sequence ID" value="KAG2118998.1"/>
    <property type="molecule type" value="Genomic_DNA"/>
</dbReference>
<dbReference type="Gene3D" id="3.30.920.20">
    <property type="entry name" value="Gas2-like domain"/>
    <property type="match status" value="1"/>
</dbReference>
<dbReference type="PANTHER" id="PTHR45615">
    <property type="entry name" value="MYOSIN HEAVY CHAIN, NON-MUSCLE"/>
    <property type="match status" value="1"/>
</dbReference>
<dbReference type="SUPFAM" id="SSF143575">
    <property type="entry name" value="GAS2 domain-like"/>
    <property type="match status" value="1"/>
</dbReference>
<keyword evidence="7" id="KW-1185">Reference proteome</keyword>
<feature type="domain" description="GAR" evidence="5">
    <location>
        <begin position="1614"/>
        <end position="1692"/>
    </location>
</feature>
<dbReference type="InterPro" id="IPR036534">
    <property type="entry name" value="GAR_dom_sf"/>
</dbReference>
<dbReference type="SMART" id="SM00243">
    <property type="entry name" value="GAS2"/>
    <property type="match status" value="1"/>
</dbReference>
<feature type="compositionally biased region" description="Polar residues" evidence="4">
    <location>
        <begin position="1747"/>
        <end position="1768"/>
    </location>
</feature>
<dbReference type="GO" id="GO:0032982">
    <property type="term" value="C:myosin filament"/>
    <property type="evidence" value="ECO:0007669"/>
    <property type="project" value="TreeGrafter"/>
</dbReference>
<accession>A0A9P7FK85</accession>
<sequence length="1811" mass="202451">MLPEVPGPIATPAAASCVSPDMASGTPPLDQQAFAGSDSELSQAQVLQNEEEQALEIHEVIELQAFSERKAWIEDKIKFLEALPPIEVFVGLDAIRTSAEDIPGLPTRKQLQEWLAEHDRIEKETEIFDSGELKKLRALTKAATQRHLSPEDTDVIELTLTTIYELDKLLHLLRDRSENLDLLGIRLTWEEQRRAAWSDRQKILADIENFLTTRARWSPSVYEFMVKPEEKPSNRRGSVASIASDTSVTSNTGFSRSARFKLAELLSRDSAQVAGRVSSLRHGKVAAAGKALDKLIDNSRRAVPEELLDEQDKLEDKGINEMEHVGKFVMNIVTQWRKADEIYVETMKDENAAQNLLEEIETSKLYHPTFRQSTSFLSRAETLVKRLAVRGNPIASGTFPRPQHVLFPDQQSANEAISQILSSELASTSNLVAKVDSLAKEYRVGYEAVKDVESLSRSADKLMEIFNSAINRLENGVTACDGDGTPPSLISEDCLHPTAHSAFITFLPSITQEVEQSCTQADHLLRAFRVALLNAERPGIDQTFKDNATAQIEALVAVRDKAAAICADVNTRLGRLRVARRVWSIMDGVLNELEDTRSEVADLMERERWKQTNQSAEPLTPETPPQDVLPTPSVSSSDIVGRLEVVYQTLTNDVMHPLATLSGMLEKPLDEFLCRTSEGLFGHLDNLKQMVVLLDAIRSQYAAMTSFQDSVHELQVRVEDLKIHYDATIEEILNGQLCGESLGNAQDQLKDESDALRNTADAFTNTVAQRIPFLSQHVSDQRNAPILVRKRFSSAGNIKLISFDVPATIEPPFTLRSLDDAVRGDSNLLVMHLLGDVQSLEQKTEHLQLACMAKDVDSELTLVADDLRGVTEELGSLRTLLDSISQADDKLTPLQDLSEELDRHSSQHRSRLSRRLSLIRESLRRMESLPCSHDHRIYETLIMSRRREVDNLEVKLSTWADNAAMLRGKLSVALTTEAKRIEAAKLREEQEAEERRQRVELERREAEAKAKEEQERREAEAKAKEEQERREAEAKAKEEQERKEAEAKAREEQERREAEAKAREEQERREAEAKAREEQERREAEAKAREEQERREAEAKAREEQERREAEAKAREEQERREAEAKAREEEERKKAERLRIEKELRDEQQAREERLKAEQQQAEMERQARERERLKAEAQRKAGIQLQETEYQERDESQLFEDVFGLRIAPSPSPTKTHQRGDLLDKVVSLRKRLRSIGINEVAHPAANSNSSNHLPTLEQYGKMNALFASIVSEVSELAALPSSMSSPAADMELRSANSEVEASTELMQRIRQLADLSDVAHRCDMALSDLLEHIDSYPSPPAGPLSSTHVSTSRLPPEEQLAARLAFTKRIVTQVAAYIESVKDDARASSEYRRVQQTWVELEEMAHDRICGKKSRPTSVLSSGRNSSASGISSGATGHARKASGYSNLSVRGSANGRFLAPAHPSPRRVASGDLQTRPRPSSKLSMLSTASMSRSVSLAGPMATPSSSSSLHGSTFASRQRTASLSGNATPNTPTKQPPVPTRPRAQTRSRASPTPSEASVVARSTASHSRSSSSMSTWARAPRQSFPASNKVQTPPKKMQPQTRKTYVANPKNKLDVAVGDVVNKLPVNINIEVVADTWKDQSGKYWIGDQEPKLCFCRILRSQTVMVRVGGGWQELSKFIKDHFADVFRIMPPESPPKFGSPRFGSREEKWISSATLLEAPEIVTTPPPCTPEPRGPFLPSFTISTPGAHSPHSVKSTPSSGSPLAPLQFLRRADPDAMRPVTPSKPHRPRKSIPNTPARHNLWRP</sequence>
<dbReference type="GO" id="GO:0005737">
    <property type="term" value="C:cytoplasm"/>
    <property type="evidence" value="ECO:0007669"/>
    <property type="project" value="TreeGrafter"/>
</dbReference>
<feature type="compositionally biased region" description="Polar residues" evidence="4">
    <location>
        <begin position="1514"/>
        <end position="1538"/>
    </location>
</feature>
<comment type="subcellular location">
    <subcellularLocation>
        <location evidence="1">Cytoplasm</location>
        <location evidence="1">Cytoskeleton</location>
    </subcellularLocation>
</comment>
<evidence type="ECO:0000256" key="1">
    <source>
        <dbReference type="ARBA" id="ARBA00004245"/>
    </source>
</evidence>
<feature type="compositionally biased region" description="Polar residues" evidence="4">
    <location>
        <begin position="1548"/>
        <end position="1561"/>
    </location>
</feature>
<feature type="compositionally biased region" description="Polar residues" evidence="4">
    <location>
        <begin position="1481"/>
        <end position="1499"/>
    </location>
</feature>
<dbReference type="Proteomes" id="UP000823399">
    <property type="component" value="Unassembled WGS sequence"/>
</dbReference>
<evidence type="ECO:0000259" key="5">
    <source>
        <dbReference type="PROSITE" id="PS51460"/>
    </source>
</evidence>
<dbReference type="PANTHER" id="PTHR45615:SF40">
    <property type="entry name" value="MYOSIN HEAVY CHAIN, NON-MUSCLE"/>
    <property type="match status" value="1"/>
</dbReference>
<dbReference type="OrthoDB" id="10017054at2759"/>
<feature type="region of interest" description="Disordered" evidence="4">
    <location>
        <begin position="1412"/>
        <end position="1608"/>
    </location>
</feature>
<comment type="caution">
    <text evidence="6">The sequence shown here is derived from an EMBL/GenBank/DDBJ whole genome shotgun (WGS) entry which is preliminary data.</text>
</comment>
<feature type="region of interest" description="Disordered" evidence="4">
    <location>
        <begin position="1728"/>
        <end position="1811"/>
    </location>
</feature>
<evidence type="ECO:0000256" key="2">
    <source>
        <dbReference type="ARBA" id="ARBA00022490"/>
    </source>
</evidence>
<dbReference type="GO" id="GO:0008017">
    <property type="term" value="F:microtubule binding"/>
    <property type="evidence" value="ECO:0007669"/>
    <property type="project" value="InterPro"/>
</dbReference>
<feature type="compositionally biased region" description="Low complexity" evidence="4">
    <location>
        <begin position="1421"/>
        <end position="1440"/>
    </location>
</feature>
<dbReference type="Pfam" id="PF02187">
    <property type="entry name" value="GAS2"/>
    <property type="match status" value="1"/>
</dbReference>
<dbReference type="GO" id="GO:0016460">
    <property type="term" value="C:myosin II complex"/>
    <property type="evidence" value="ECO:0007669"/>
    <property type="project" value="TreeGrafter"/>
</dbReference>
<feature type="region of interest" description="Disordered" evidence="4">
    <location>
        <begin position="1006"/>
        <end position="1173"/>
    </location>
</feature>
<reference evidence="6" key="1">
    <citation type="journal article" date="2020" name="New Phytol.">
        <title>Comparative genomics reveals dynamic genome evolution in host specialist ectomycorrhizal fungi.</title>
        <authorList>
            <person name="Lofgren L.A."/>
            <person name="Nguyen N.H."/>
            <person name="Vilgalys R."/>
            <person name="Ruytinx J."/>
            <person name="Liao H.L."/>
            <person name="Branco S."/>
            <person name="Kuo A."/>
            <person name="LaButti K."/>
            <person name="Lipzen A."/>
            <person name="Andreopoulos W."/>
            <person name="Pangilinan J."/>
            <person name="Riley R."/>
            <person name="Hundley H."/>
            <person name="Na H."/>
            <person name="Barry K."/>
            <person name="Grigoriev I.V."/>
            <person name="Stajich J.E."/>
            <person name="Kennedy P.G."/>
        </authorList>
    </citation>
    <scope>NUCLEOTIDE SEQUENCE</scope>
    <source>
        <strain evidence="6">FC423</strain>
    </source>
</reference>
<organism evidence="6 7">
    <name type="scientific">Suillus discolor</name>
    <dbReference type="NCBI Taxonomy" id="1912936"/>
    <lineage>
        <taxon>Eukaryota</taxon>
        <taxon>Fungi</taxon>
        <taxon>Dikarya</taxon>
        <taxon>Basidiomycota</taxon>
        <taxon>Agaricomycotina</taxon>
        <taxon>Agaricomycetes</taxon>
        <taxon>Agaricomycetidae</taxon>
        <taxon>Boletales</taxon>
        <taxon>Suillineae</taxon>
        <taxon>Suillaceae</taxon>
        <taxon>Suillus</taxon>
    </lineage>
</organism>
<dbReference type="GeneID" id="64690772"/>
<keyword evidence="3" id="KW-0206">Cytoskeleton</keyword>
<proteinExistence type="predicted"/>
<feature type="compositionally biased region" description="Pro residues" evidence="4">
    <location>
        <begin position="1731"/>
        <end position="1742"/>
    </location>
</feature>
<dbReference type="PROSITE" id="PS51460">
    <property type="entry name" value="GAR"/>
    <property type="match status" value="1"/>
</dbReference>
<dbReference type="GO" id="GO:0051015">
    <property type="term" value="F:actin filament binding"/>
    <property type="evidence" value="ECO:0007669"/>
    <property type="project" value="TreeGrafter"/>
</dbReference>
<protein>
    <recommendedName>
        <fullName evidence="5">GAR domain-containing protein</fullName>
    </recommendedName>
</protein>
<evidence type="ECO:0000313" key="6">
    <source>
        <dbReference type="EMBL" id="KAG2118998.1"/>
    </source>
</evidence>
<evidence type="ECO:0000256" key="3">
    <source>
        <dbReference type="ARBA" id="ARBA00023212"/>
    </source>
</evidence>
<feature type="region of interest" description="Disordered" evidence="4">
    <location>
        <begin position="608"/>
        <end position="635"/>
    </location>
</feature>
<dbReference type="GO" id="GO:0000146">
    <property type="term" value="F:microfilament motor activity"/>
    <property type="evidence" value="ECO:0007669"/>
    <property type="project" value="TreeGrafter"/>
</dbReference>
<dbReference type="RefSeq" id="XP_041299107.1">
    <property type="nucleotide sequence ID" value="XM_041428513.1"/>
</dbReference>
<evidence type="ECO:0000256" key="4">
    <source>
        <dbReference type="SAM" id="MobiDB-lite"/>
    </source>
</evidence>
<name>A0A9P7FK85_9AGAM</name>
<keyword evidence="2" id="KW-0963">Cytoplasm</keyword>
<feature type="compositionally biased region" description="Low complexity" evidence="4">
    <location>
        <begin position="1562"/>
        <end position="1585"/>
    </location>
</feature>
<gene>
    <name evidence="6" type="ORF">F5147DRAFT_194878</name>
</gene>
<dbReference type="InterPro" id="IPR003108">
    <property type="entry name" value="GAR_dom"/>
</dbReference>
<evidence type="ECO:0000313" key="7">
    <source>
        <dbReference type="Proteomes" id="UP000823399"/>
    </source>
</evidence>